<evidence type="ECO:0000313" key="3">
    <source>
        <dbReference type="EMBL" id="MER2995981.1"/>
    </source>
</evidence>
<evidence type="ECO:0000313" key="4">
    <source>
        <dbReference type="Proteomes" id="UP001476807"/>
    </source>
</evidence>
<dbReference type="Proteomes" id="UP001476807">
    <property type="component" value="Unassembled WGS sequence"/>
</dbReference>
<dbReference type="InterPro" id="IPR045828">
    <property type="entry name" value="PKD_Bacteroidetes"/>
</dbReference>
<organism evidence="3 4">
    <name type="scientific">Pontibacter populi</name>
    <dbReference type="NCBI Taxonomy" id="890055"/>
    <lineage>
        <taxon>Bacteria</taxon>
        <taxon>Pseudomonadati</taxon>
        <taxon>Bacteroidota</taxon>
        <taxon>Cytophagia</taxon>
        <taxon>Cytophagales</taxon>
        <taxon>Hymenobacteraceae</taxon>
        <taxon>Pontibacter</taxon>
    </lineage>
</organism>
<protein>
    <submittedName>
        <fullName evidence="3">PKD-like domain-containing protein</fullName>
    </submittedName>
</protein>
<feature type="domain" description="Ig-like" evidence="1">
    <location>
        <begin position="645"/>
        <end position="727"/>
    </location>
</feature>
<sequence>MKKNFTRLISEVSKAKQFTFATATLLLLIISAAYLRAAVGITVTGGSSVNISADFAADATLTTPTYTTLGAINFREGNDADFGAGSRTIELNAPTGWQFYSTTPHGITTIANQIGNGSQTISVSSIVVTNGKITITYSGAVTNKQEEITVSGIRLIATNGASAPETVSITAGGTLFPTPINVLNINHAHGAARKIAFGQQPTNAQTGNSITPSPSVLIQDQFNNTVTTGTGNNTSVTIAIGNNPAGSNGVLGGTKTVAAVNGVATFPGLSIDAAGSGYTLAATTTSLGGATSNAFNVNSKTPTLNAPTACITEGAAGTTITLTGTNFEKNSIVQVNGINRTTTFVSATQLQVALLTSDLATAGNISLKILNPGPPSDNYSNEQTLVIRPVLKAADIVGERIVCAGNDVLYTAPAGYTEYNWTSSAGSTVLVPTNNPAVVRFSPTVPTSGKVTISVSAKNACGVSSSTSIEVDVKPTPQAVIERDSDSFCTGGSLELRAFINPANLDSYSYRWFKQKADGIGYDVVGSDQPTYTVTTAGTYRLTVTGANGCANTSDPVTITVNPLPIVSIGTLSAAYCSSDPAVTLVGSPAGGSFRILKAGNEVASGASLDPATLGAGDYTIEYTYSDGNGCANTATKAVTINSTPATPVVMGDEVCGQGAVTLGATVGANGTSVRWYTASSGGTPVATGSNYTTPNLTATTIYYASSYNATTGCESTRVAVMATVNPLPTVSITPTGPLQFCEGNSVVLVPTTLPSGDTFTYKWYNAAGNTEVGMSKDYVATTSGDYYLVVTNQNGCQQTSETLSVIVAEIPTEANITLTGSSTFCQGGSVKLSANKSPDAENPYTYKWFKNDVEIADATSETYTATENGDYQVEVTNLVEDCSKMSAKVKVTVLPQPEAAITSNNEAKCLGAGNTTTFSVTGDFSGGTAQWLSSNSNFVISNAVYNPSTGKATATVTATGTGSSTITLRTTNTASSCTTANSTVSLTVNPLPTADITAGGATTFCQGGSVVLSAPANANYTYQWFRNNSAITSGGTDRQFTATTAGDYTVRVTNSVTGCVRTTATATTIVVNPQPTVTASAPVLAKCVSDNNTTVFDLTGTATNGTPKWSVVSSTGTATLSNFSSPNTGNTQATIAGIGTVTVRLTSSSTVASCADATKDITLTVYPYPIANAGPDQALCAGATSTRFWRQASGNGSEAGTEVKWTVKSTDPGVSVTNLAYPWIYNNFVDITGVGKATLLLTVTTNGCTTTDEVTYTVKPTPVITAIANKTYCNGETVNAINFESSVAGSALTWTSSVNIGFGTSGTGNIPTFTSTNNGSSPVTTTVTVNASVNGCSASQKSFTITVNPTPKLTSSLTPAAICSGAAFNYNPTGATAGATYSWSRAAVTGISNAAATGTGAISEVLVNATTTDKVVTYTYTIAANGCSNTQNVAVTVKAKPQPTFSGLTDNQVVYSGEGAKTLAGSPAGGTFSGPGISGNSFNPCTVFNGVPESTTSLPVTIKYSVTANGCTGEVTKTIIVKRSTYRAVIIANPHPFCRGMQVTYTTTIYRDLEEGDVIYPYLVDADGQPVYSDGSAVPTGSSSFPEANMAYPFPANTPQSIKNLAYRFFQPIVKPGLESKVVTVVDNGDVYQWGKNHEVNRKNDKYFTTDAGLSSQDYYHVYVKLPQCLGITNLQSNRMYSAELPGYEASLTAVPNPICQNGSVTFTATLNSAFDWATANTTVEFVLSRGDVVLGSQPFNGTYTYTITSSGPAGGFINGDQVYLRFMTDIEKHQINKCRDNNRSNTVTINVVIPQAMTGGGAYCAGGAGVPVGLASSQQGVSYQLLLNGNPVGSPVAGTGSAISFGNQTAAGVYTVRPTTASGSTCAEFGTINVYVTPLPTAFTVTGGGEYCTTTGATGIPVGLSGSQTGISYQLLLNNVATGAPVAGTGAALSFGNKTAAGTYTVRATTISNTTSNPPVAACPQLMTGSATVVANPLPTVTVNSPTVCEGQPATVTATPANGTGSYTFTWTVPSGATNPGNVASFQTTVAGNYTVTVIDGKSCVSSVAATSVVTINPLPTVTVNSPQTCKGSPVRVIATVENGTGPYTYAWSVPSGVSDPGSVASFETSVSGTYSVVVTDSKMCASVSASGTVSAKDPIIANGFVTADKDPIKINEPVIFTLTHEVNPTDVRLISWYIRSLGSTDWGTSVGSGIQYTMTPATDEPFEIKAVVTTSPEVCYSFTEYFTNSPITPLPVELIYFKAVRRDNFAVLTWATASEKNNEGFEVQVSQDGVNYRQLQFVASKNGNTSIKQTYEFVDKENGKFGTRYYRLKQLDSDGQIAYYGPQMVIFGDVVNSVFVYPNPFEREVKLDVDSEKDAVMEVTLTNLMGRKLLTRSIEVAKGRSSAALDLGEGLPAGIYIVTTRLNGITTNFKLMKK</sequence>
<gene>
    <name evidence="3" type="ORF">ABS362_00400</name>
</gene>
<dbReference type="InterPro" id="IPR026444">
    <property type="entry name" value="Secre_tail"/>
</dbReference>
<dbReference type="Pfam" id="PF19406">
    <property type="entry name" value="PKD_5"/>
    <property type="match status" value="1"/>
</dbReference>
<dbReference type="RefSeq" id="WP_350410026.1">
    <property type="nucleotide sequence ID" value="NZ_JBEOKT010000001.1"/>
</dbReference>
<dbReference type="InterPro" id="IPR014756">
    <property type="entry name" value="Ig_E-set"/>
</dbReference>
<dbReference type="InterPro" id="IPR013783">
    <property type="entry name" value="Ig-like_fold"/>
</dbReference>
<dbReference type="SUPFAM" id="SSF49299">
    <property type="entry name" value="PKD domain"/>
    <property type="match status" value="2"/>
</dbReference>
<dbReference type="EMBL" id="JBEOKT010000001">
    <property type="protein sequence ID" value="MER2995981.1"/>
    <property type="molecule type" value="Genomic_DNA"/>
</dbReference>
<dbReference type="SUPFAM" id="SSF81296">
    <property type="entry name" value="E set domains"/>
    <property type="match status" value="1"/>
</dbReference>
<proteinExistence type="predicted"/>
<dbReference type="Pfam" id="PF19081">
    <property type="entry name" value="Ig_7"/>
    <property type="match status" value="2"/>
</dbReference>
<name>A0ABV1RNN8_9BACT</name>
<comment type="caution">
    <text evidence="3">The sequence shown here is derived from an EMBL/GenBank/DDBJ whole genome shotgun (WGS) entry which is preliminary data.</text>
</comment>
<dbReference type="NCBIfam" id="TIGR04183">
    <property type="entry name" value="Por_Secre_tail"/>
    <property type="match status" value="1"/>
</dbReference>
<feature type="domain" description="Ig-like" evidence="1">
    <location>
        <begin position="994"/>
        <end position="1074"/>
    </location>
</feature>
<accession>A0ABV1RNN8</accession>
<evidence type="ECO:0000259" key="1">
    <source>
        <dbReference type="Pfam" id="PF19081"/>
    </source>
</evidence>
<reference evidence="3 4" key="1">
    <citation type="submission" date="2024-06" db="EMBL/GenBank/DDBJ databases">
        <title>Pontibacter populi HYL7-15.</title>
        <authorList>
            <person name="Kim M.K."/>
        </authorList>
    </citation>
    <scope>NUCLEOTIDE SEQUENCE [LARGE SCALE GENOMIC DNA]</scope>
    <source>
        <strain evidence="3 4">HYL7-15</strain>
    </source>
</reference>
<dbReference type="Gene3D" id="2.60.40.10">
    <property type="entry name" value="Immunoglobulins"/>
    <property type="match status" value="6"/>
</dbReference>
<keyword evidence="4" id="KW-1185">Reference proteome</keyword>
<feature type="domain" description="PKD-like" evidence="2">
    <location>
        <begin position="1362"/>
        <end position="1442"/>
    </location>
</feature>
<dbReference type="InterPro" id="IPR044023">
    <property type="entry name" value="Ig_7"/>
</dbReference>
<dbReference type="InterPro" id="IPR035986">
    <property type="entry name" value="PKD_dom_sf"/>
</dbReference>
<evidence type="ECO:0000259" key="2">
    <source>
        <dbReference type="Pfam" id="PF19406"/>
    </source>
</evidence>